<proteinExistence type="predicted"/>
<sequence length="43" mass="5086">MDLVKKFLLHRIDPRFRIPTFPNLQTLKKIEEQGDEEKSSDGD</sequence>
<evidence type="ECO:0000313" key="2">
    <source>
        <dbReference type="Proteomes" id="UP000187203"/>
    </source>
</evidence>
<dbReference type="AlphaFoldDB" id="A0A1R3GEL8"/>
<organism evidence="1 2">
    <name type="scientific">Corchorus olitorius</name>
    <dbReference type="NCBI Taxonomy" id="93759"/>
    <lineage>
        <taxon>Eukaryota</taxon>
        <taxon>Viridiplantae</taxon>
        <taxon>Streptophyta</taxon>
        <taxon>Embryophyta</taxon>
        <taxon>Tracheophyta</taxon>
        <taxon>Spermatophyta</taxon>
        <taxon>Magnoliopsida</taxon>
        <taxon>eudicotyledons</taxon>
        <taxon>Gunneridae</taxon>
        <taxon>Pentapetalae</taxon>
        <taxon>rosids</taxon>
        <taxon>malvids</taxon>
        <taxon>Malvales</taxon>
        <taxon>Malvaceae</taxon>
        <taxon>Grewioideae</taxon>
        <taxon>Apeibeae</taxon>
        <taxon>Corchorus</taxon>
    </lineage>
</organism>
<protein>
    <submittedName>
        <fullName evidence="1">Uncharacterized protein</fullName>
    </submittedName>
</protein>
<gene>
    <name evidence="1" type="ORF">COLO4_35621</name>
</gene>
<dbReference type="EMBL" id="AWUE01022732">
    <property type="protein sequence ID" value="OMO56516.1"/>
    <property type="molecule type" value="Genomic_DNA"/>
</dbReference>
<dbReference type="Proteomes" id="UP000187203">
    <property type="component" value="Unassembled WGS sequence"/>
</dbReference>
<accession>A0A1R3GEL8</accession>
<comment type="caution">
    <text evidence="1">The sequence shown here is derived from an EMBL/GenBank/DDBJ whole genome shotgun (WGS) entry which is preliminary data.</text>
</comment>
<evidence type="ECO:0000313" key="1">
    <source>
        <dbReference type="EMBL" id="OMO56516.1"/>
    </source>
</evidence>
<name>A0A1R3GEL8_9ROSI</name>
<keyword evidence="2" id="KW-1185">Reference proteome</keyword>
<reference evidence="2" key="1">
    <citation type="submission" date="2013-09" db="EMBL/GenBank/DDBJ databases">
        <title>Corchorus olitorius genome sequencing.</title>
        <authorList>
            <person name="Alam M."/>
            <person name="Haque M.S."/>
            <person name="Islam M.S."/>
            <person name="Emdad E.M."/>
            <person name="Islam M.M."/>
            <person name="Ahmed B."/>
            <person name="Halim A."/>
            <person name="Hossen Q.M.M."/>
            <person name="Hossain M.Z."/>
            <person name="Ahmed R."/>
            <person name="Khan M.M."/>
            <person name="Islam R."/>
            <person name="Rashid M.M."/>
            <person name="Khan S.A."/>
            <person name="Rahman M.S."/>
            <person name="Alam M."/>
            <person name="Yahiya A.S."/>
            <person name="Khan M.S."/>
            <person name="Azam M.S."/>
            <person name="Haque T."/>
            <person name="Lashkar M.Z.H."/>
            <person name="Akhand A.I."/>
            <person name="Morshed G."/>
            <person name="Roy S."/>
            <person name="Uddin K.S."/>
            <person name="Rabeya T."/>
            <person name="Hossain A.S."/>
            <person name="Chowdhury A."/>
            <person name="Snigdha A.R."/>
            <person name="Mortoza M.S."/>
            <person name="Matin S.A."/>
            <person name="Hoque S.M.E."/>
            <person name="Islam M.K."/>
            <person name="Roy D.K."/>
            <person name="Haider R."/>
            <person name="Moosa M.M."/>
            <person name="Elias S.M."/>
            <person name="Hasan A.M."/>
            <person name="Jahan S."/>
            <person name="Shafiuddin M."/>
            <person name="Mahmood N."/>
            <person name="Shommy N.S."/>
        </authorList>
    </citation>
    <scope>NUCLEOTIDE SEQUENCE [LARGE SCALE GENOMIC DNA]</scope>
    <source>
        <strain evidence="2">cv. O-4</strain>
    </source>
</reference>